<reference evidence="10 11" key="1">
    <citation type="journal article" date="2019" name="Int. J. Syst. Evol. Microbiol.">
        <title>Clostridium fermenticellae sp. nov., isolated from the mud in a fermentation cellar for the production of the Chinese liquor, baijiu.</title>
        <authorList>
            <person name="Xu P.X."/>
            <person name="Chai L.J."/>
            <person name="Qiu T."/>
            <person name="Zhang X.J."/>
            <person name="Lu Z.M."/>
            <person name="Xiao C."/>
            <person name="Wang S.T."/>
            <person name="Shen C.H."/>
            <person name="Shi J.S."/>
            <person name="Xu Z.H."/>
        </authorList>
    </citation>
    <scope>NUCLEOTIDE SEQUENCE [LARGE SCALE GENOMIC DNA]</scope>
    <source>
        <strain evidence="10 11">JN500901</strain>
    </source>
</reference>
<comment type="cofactor">
    <cofactor evidence="1 7">
        <name>FMN</name>
        <dbReference type="ChEBI" id="CHEBI:58210"/>
    </cofactor>
</comment>
<dbReference type="Pfam" id="PF00258">
    <property type="entry name" value="Flavodoxin_1"/>
    <property type="match status" value="1"/>
</dbReference>
<dbReference type="NCBIfam" id="NF004050">
    <property type="entry name" value="PRK05569.1"/>
    <property type="match status" value="1"/>
</dbReference>
<keyword evidence="3 7" id="KW-0813">Transport</keyword>
<accession>A0A386H540</accession>
<proteinExistence type="inferred from homology"/>
<protein>
    <recommendedName>
        <fullName evidence="7">Flavodoxin</fullName>
    </recommendedName>
</protein>
<dbReference type="PROSITE" id="PS50902">
    <property type="entry name" value="FLAVODOXIN_LIKE"/>
    <property type="match status" value="1"/>
</dbReference>
<sequence>MKKVNIIYWSGTGNTEAMASLISEGAKEDGAEVKLLNVSEASNNDITEADIVILGSPAMGDEVVEESEMQPFIDSAAETFKGKKVALFGSYGWGSGKWMEDWTEKMHDDYGAEVLNDGLIVNGAPEGDSEEECKEFGKKLLG</sequence>
<evidence type="ECO:0000256" key="7">
    <source>
        <dbReference type="RuleBase" id="RU367037"/>
    </source>
</evidence>
<dbReference type="EMBL" id="CP032416">
    <property type="protein sequence ID" value="AYD40867.1"/>
    <property type="molecule type" value="Genomic_DNA"/>
</dbReference>
<keyword evidence="4 7" id="KW-0285">Flavoprotein</keyword>
<dbReference type="PANTHER" id="PTHR43717:SF1">
    <property type="entry name" value="ANAEROBIC NITRIC OXIDE REDUCTASE FLAVORUBREDOXIN"/>
    <property type="match status" value="1"/>
</dbReference>
<dbReference type="Proteomes" id="UP000266301">
    <property type="component" value="Chromosome"/>
</dbReference>
<dbReference type="KEGG" id="cfer:D4Z93_10165"/>
<evidence type="ECO:0000256" key="5">
    <source>
        <dbReference type="ARBA" id="ARBA00022643"/>
    </source>
</evidence>
<feature type="domain" description="Flavodoxin-like" evidence="9">
    <location>
        <begin position="4"/>
        <end position="141"/>
    </location>
</feature>
<gene>
    <name evidence="10" type="ORF">D4Z93_10165</name>
</gene>
<name>A0A386H540_9CLOT</name>
<dbReference type="NCBIfam" id="NF004049">
    <property type="entry name" value="PRK05568.1"/>
    <property type="match status" value="1"/>
</dbReference>
<keyword evidence="11" id="KW-1185">Reference proteome</keyword>
<comment type="similarity">
    <text evidence="2 7">Belongs to the flavodoxin family.</text>
</comment>
<dbReference type="AlphaFoldDB" id="A0A386H540"/>
<dbReference type="NCBIfam" id="TIGR01753">
    <property type="entry name" value="flav_short"/>
    <property type="match status" value="1"/>
</dbReference>
<evidence type="ECO:0000256" key="1">
    <source>
        <dbReference type="ARBA" id="ARBA00001917"/>
    </source>
</evidence>
<keyword evidence="5 7" id="KW-0288">FMN</keyword>
<dbReference type="GO" id="GO:0010181">
    <property type="term" value="F:FMN binding"/>
    <property type="evidence" value="ECO:0007669"/>
    <property type="project" value="UniProtKB-UniRule"/>
</dbReference>
<dbReference type="PROSITE" id="PS00201">
    <property type="entry name" value="FLAVODOXIN"/>
    <property type="match status" value="1"/>
</dbReference>
<keyword evidence="6 7" id="KW-0249">Electron transport</keyword>
<dbReference type="GO" id="GO:0009055">
    <property type="term" value="F:electron transfer activity"/>
    <property type="evidence" value="ECO:0007669"/>
    <property type="project" value="UniProtKB-UniRule"/>
</dbReference>
<evidence type="ECO:0000256" key="4">
    <source>
        <dbReference type="ARBA" id="ARBA00022630"/>
    </source>
</evidence>
<comment type="function">
    <text evidence="7">Low-potential electron donor to a number of redox enzymes.</text>
</comment>
<dbReference type="PANTHER" id="PTHR43717">
    <property type="entry name" value="ANAEROBIC NITRIC OXIDE REDUCTASE FLAVORUBREDOXIN"/>
    <property type="match status" value="1"/>
</dbReference>
<evidence type="ECO:0000313" key="11">
    <source>
        <dbReference type="Proteomes" id="UP000266301"/>
    </source>
</evidence>
<dbReference type="InterPro" id="IPR001226">
    <property type="entry name" value="Flavodoxin_CS"/>
</dbReference>
<dbReference type="Gene3D" id="3.40.50.360">
    <property type="match status" value="1"/>
</dbReference>
<dbReference type="InterPro" id="IPR010087">
    <property type="entry name" value="Flav_short"/>
</dbReference>
<evidence type="ECO:0000256" key="8">
    <source>
        <dbReference type="SAM" id="MobiDB-lite"/>
    </source>
</evidence>
<dbReference type="OrthoDB" id="9790745at2"/>
<dbReference type="SUPFAM" id="SSF52218">
    <property type="entry name" value="Flavoproteins"/>
    <property type="match status" value="1"/>
</dbReference>
<evidence type="ECO:0000256" key="2">
    <source>
        <dbReference type="ARBA" id="ARBA00005267"/>
    </source>
</evidence>
<evidence type="ECO:0000256" key="6">
    <source>
        <dbReference type="ARBA" id="ARBA00022982"/>
    </source>
</evidence>
<dbReference type="RefSeq" id="WP_119973241.1">
    <property type="nucleotide sequence ID" value="NZ_CP032416.1"/>
</dbReference>
<feature type="region of interest" description="Disordered" evidence="8">
    <location>
        <begin position="123"/>
        <end position="142"/>
    </location>
</feature>
<evidence type="ECO:0000259" key="9">
    <source>
        <dbReference type="PROSITE" id="PS50902"/>
    </source>
</evidence>
<dbReference type="InterPro" id="IPR008254">
    <property type="entry name" value="Flavodoxin/NO_synth"/>
</dbReference>
<organism evidence="10 11">
    <name type="scientific">Clostridium fermenticellae</name>
    <dbReference type="NCBI Taxonomy" id="2068654"/>
    <lineage>
        <taxon>Bacteria</taxon>
        <taxon>Bacillati</taxon>
        <taxon>Bacillota</taxon>
        <taxon>Clostridia</taxon>
        <taxon>Eubacteriales</taxon>
        <taxon>Clostridiaceae</taxon>
        <taxon>Clostridium</taxon>
    </lineage>
</organism>
<dbReference type="GO" id="GO:0016651">
    <property type="term" value="F:oxidoreductase activity, acting on NAD(P)H"/>
    <property type="evidence" value="ECO:0007669"/>
    <property type="project" value="UniProtKB-ARBA"/>
</dbReference>
<dbReference type="InterPro" id="IPR029039">
    <property type="entry name" value="Flavoprotein-like_sf"/>
</dbReference>
<evidence type="ECO:0000313" key="10">
    <source>
        <dbReference type="EMBL" id="AYD40867.1"/>
    </source>
</evidence>
<evidence type="ECO:0000256" key="3">
    <source>
        <dbReference type="ARBA" id="ARBA00022448"/>
    </source>
</evidence>